<keyword evidence="2" id="KW-1185">Reference proteome</keyword>
<gene>
    <name evidence="1" type="ORF">SAMN02745691_01998</name>
</gene>
<dbReference type="InterPro" id="IPR011101">
    <property type="entry name" value="DUF5131"/>
</dbReference>
<proteinExistence type="predicted"/>
<name>A0A1M6JHJ9_9FIRM</name>
<reference evidence="1 2" key="1">
    <citation type="submission" date="2016-11" db="EMBL/GenBank/DDBJ databases">
        <authorList>
            <person name="Jaros S."/>
            <person name="Januszkiewicz K."/>
            <person name="Wedrychowicz H."/>
        </authorList>
    </citation>
    <scope>NUCLEOTIDE SEQUENCE [LARGE SCALE GENOMIC DNA]</scope>
    <source>
        <strain evidence="1 2">DSM 15970</strain>
    </source>
</reference>
<organism evidence="1 2">
    <name type="scientific">Parasporobacterium paucivorans DSM 15970</name>
    <dbReference type="NCBI Taxonomy" id="1122934"/>
    <lineage>
        <taxon>Bacteria</taxon>
        <taxon>Bacillati</taxon>
        <taxon>Bacillota</taxon>
        <taxon>Clostridia</taxon>
        <taxon>Lachnospirales</taxon>
        <taxon>Lachnospiraceae</taxon>
        <taxon>Parasporobacterium</taxon>
    </lineage>
</organism>
<evidence type="ECO:0000313" key="2">
    <source>
        <dbReference type="Proteomes" id="UP000184342"/>
    </source>
</evidence>
<dbReference type="EMBL" id="FQYT01000022">
    <property type="protein sequence ID" value="SHJ46095.1"/>
    <property type="molecule type" value="Genomic_DNA"/>
</dbReference>
<accession>A0A1M6JHJ9</accession>
<dbReference type="STRING" id="1122934.SAMN02745691_01998"/>
<sequence length="297" mass="34820">MHDIWNPWHGCKKISEGCDHCYMYFLDQRNGRNGGEIYQTKGSYTYPMQKDRQGNYKIKSGELIRVCMTSDFFLEEADEWREEAWRMMQERSDVKFFLLTKRPQRVEKCLPKNWGDGIGQWSMENIFLNVTCENQERADERIPILLELPFKHKGIMCAPIIGKVDIEKYLPTGQIEQVICGGENYDGARPCNFEWVKLLRKQCETHQVSFLFIETGTFFVKDGKKYHLPKKNVQSEMAYKSGMNYKGKEMSFLLYDTFGTRIEKECLYEPHFRENCGHCGSRQICNGCSDCGKCKVK</sequence>
<protein>
    <submittedName>
        <fullName evidence="1">Protein gp37</fullName>
    </submittedName>
</protein>
<dbReference type="RefSeq" id="WP_073994264.1">
    <property type="nucleotide sequence ID" value="NZ_FQYT01000022.1"/>
</dbReference>
<dbReference type="OrthoDB" id="9787478at2"/>
<dbReference type="Pfam" id="PF07505">
    <property type="entry name" value="DUF5131"/>
    <property type="match status" value="1"/>
</dbReference>
<evidence type="ECO:0000313" key="1">
    <source>
        <dbReference type="EMBL" id="SHJ46095.1"/>
    </source>
</evidence>
<dbReference type="AlphaFoldDB" id="A0A1M6JHJ9"/>
<dbReference type="Proteomes" id="UP000184342">
    <property type="component" value="Unassembled WGS sequence"/>
</dbReference>